<dbReference type="EMBL" id="JAKGBZ010000069">
    <property type="protein sequence ID" value="MCF3948674.1"/>
    <property type="molecule type" value="Genomic_DNA"/>
</dbReference>
<evidence type="ECO:0000313" key="4">
    <source>
        <dbReference type="Proteomes" id="UP001521209"/>
    </source>
</evidence>
<evidence type="ECO:0000313" key="3">
    <source>
        <dbReference type="EMBL" id="MCF3948674.1"/>
    </source>
</evidence>
<comment type="caution">
    <text evidence="3">The sequence shown here is derived from an EMBL/GenBank/DDBJ whole genome shotgun (WGS) entry which is preliminary data.</text>
</comment>
<evidence type="ECO:0000256" key="2">
    <source>
        <dbReference type="SAM" id="MobiDB-lite"/>
    </source>
</evidence>
<feature type="compositionally biased region" description="Pro residues" evidence="2">
    <location>
        <begin position="127"/>
        <end position="144"/>
    </location>
</feature>
<dbReference type="InterPro" id="IPR038673">
    <property type="entry name" value="OprB_sf"/>
</dbReference>
<organism evidence="3 4">
    <name type="scientific">Acidiphilium iwatense</name>
    <dbReference type="NCBI Taxonomy" id="768198"/>
    <lineage>
        <taxon>Bacteria</taxon>
        <taxon>Pseudomonadati</taxon>
        <taxon>Pseudomonadota</taxon>
        <taxon>Alphaproteobacteria</taxon>
        <taxon>Acetobacterales</taxon>
        <taxon>Acidocellaceae</taxon>
        <taxon>Acidiphilium</taxon>
    </lineage>
</organism>
<feature type="region of interest" description="Disordered" evidence="2">
    <location>
        <begin position="115"/>
        <end position="144"/>
    </location>
</feature>
<sequence length="144" mass="15579">MARNAVQLQKGLSEAEFDRLYGTEEQCQAAMIASGYTYLSWRAPHDTIYIKIGKFGIDENFDQNPAAAVLVNSNFTYRNIMANNLPGGGPAYSYEGPGMMAAVQATRRLRLRGGLFSGDPLGQPLEGPTPPPPPPPPRRAIPTG</sequence>
<evidence type="ECO:0000256" key="1">
    <source>
        <dbReference type="ARBA" id="ARBA00008769"/>
    </source>
</evidence>
<dbReference type="RefSeq" id="WP_235705994.1">
    <property type="nucleotide sequence ID" value="NZ_JAKGBZ010000069.1"/>
</dbReference>
<protein>
    <submittedName>
        <fullName evidence="3">Uncharacterized protein</fullName>
    </submittedName>
</protein>
<proteinExistence type="inferred from homology"/>
<dbReference type="Proteomes" id="UP001521209">
    <property type="component" value="Unassembled WGS sequence"/>
</dbReference>
<reference evidence="3 4" key="1">
    <citation type="submission" date="2022-01" db="EMBL/GenBank/DDBJ databases">
        <authorList>
            <person name="Won M."/>
            <person name="Kim S.-J."/>
            <person name="Kwon S.-W."/>
        </authorList>
    </citation>
    <scope>NUCLEOTIDE SEQUENCE [LARGE SCALE GENOMIC DNA]</scope>
    <source>
        <strain evidence="3 4">KCTC 23505</strain>
    </source>
</reference>
<comment type="similarity">
    <text evidence="1">Belongs to the OprB family.</text>
</comment>
<dbReference type="Gene3D" id="2.40.160.180">
    <property type="entry name" value="Carbohydrate-selective porin OprB"/>
    <property type="match status" value="1"/>
</dbReference>
<keyword evidence="4" id="KW-1185">Reference proteome</keyword>
<accession>A0ABS9E546</accession>
<name>A0ABS9E546_9PROT</name>
<gene>
    <name evidence="3" type="ORF">L2A60_18615</name>
</gene>